<feature type="region of interest" description="Disordered" evidence="1">
    <location>
        <begin position="382"/>
        <end position="485"/>
    </location>
</feature>
<sequence length="618" mass="68691">MRILTSTGHIILVVIGLHVQITISAEVPLSTSDNGIGIQKTSLEGDEESSVNPGEVERRGEQSVSPDFVRNLNEVLMKFLREVTEMVKKSPRDAEHLEQTDVERIITNSLKAAVPEQVTTGPSTLSESPTAQATGLRLYRPRTVQNRALPDPSDQLTTSNNSDSNLENGRASENSRHVVRSQESMSSEQNSISKNVDSSDDETVARNGGKERIWKPFSNNRAHAPRSISRKKPEVQPNQKNSFYSTFSLPALGRGQIRVEPTNVQEKRFAEGITSDLKPRKVVKQPFARTKAQIQVSPAVRPHKRYGEARPWRTLTRGNFRGPQATNAHPQQSRTRATRPKNGRTILQDRRSTDFSETISQARQALPVKKRFPPVNRSMQVRRVKTTGEWNSGFLRPSPTPRAIQRPSTIPRRHVSQHGNVRSNTDQVKTARATTPSSAHTTRAPRRPSPPKLSKPSKDTATSSTSSVATDGAVGQHRNDSSPRENILNNMLFDVFNRMGVQSFVMNSESGSLHGVADPSRTRFVPDHVDDESRTDRQSSQSASQKRLHEFEDDELSVVVSDAQRKSSNASRSKRPNFAGQRLAVRNPVFFREREGGMWKKTAGVTGRELGAAAVKKS</sequence>
<evidence type="ECO:0000313" key="4">
    <source>
        <dbReference type="Proteomes" id="UP001331761"/>
    </source>
</evidence>
<organism evidence="3 4">
    <name type="scientific">Trichostrongylus colubriformis</name>
    <name type="common">Black scour worm</name>
    <dbReference type="NCBI Taxonomy" id="6319"/>
    <lineage>
        <taxon>Eukaryota</taxon>
        <taxon>Metazoa</taxon>
        <taxon>Ecdysozoa</taxon>
        <taxon>Nematoda</taxon>
        <taxon>Chromadorea</taxon>
        <taxon>Rhabditida</taxon>
        <taxon>Rhabditina</taxon>
        <taxon>Rhabditomorpha</taxon>
        <taxon>Strongyloidea</taxon>
        <taxon>Trichostrongylidae</taxon>
        <taxon>Trichostrongylus</taxon>
    </lineage>
</organism>
<reference evidence="3 4" key="1">
    <citation type="submission" date="2019-10" db="EMBL/GenBank/DDBJ databases">
        <title>Assembly and Annotation for the nematode Trichostrongylus colubriformis.</title>
        <authorList>
            <person name="Martin J."/>
        </authorList>
    </citation>
    <scope>NUCLEOTIDE SEQUENCE [LARGE SCALE GENOMIC DNA]</scope>
    <source>
        <strain evidence="3">G859</strain>
        <tissue evidence="3">Whole worm</tissue>
    </source>
</reference>
<feature type="compositionally biased region" description="Polar residues" evidence="1">
    <location>
        <begin position="324"/>
        <end position="335"/>
    </location>
</feature>
<accession>A0AAN8F669</accession>
<protein>
    <submittedName>
        <fullName evidence="3">Uncharacterized protein</fullName>
    </submittedName>
</protein>
<dbReference type="Proteomes" id="UP001331761">
    <property type="component" value="Unassembled WGS sequence"/>
</dbReference>
<feature type="region of interest" description="Disordered" evidence="1">
    <location>
        <begin position="315"/>
        <end position="343"/>
    </location>
</feature>
<feature type="region of interest" description="Disordered" evidence="1">
    <location>
        <begin position="34"/>
        <end position="63"/>
    </location>
</feature>
<feature type="compositionally biased region" description="Polar residues" evidence="1">
    <location>
        <begin position="117"/>
        <end position="133"/>
    </location>
</feature>
<feature type="compositionally biased region" description="Polar residues" evidence="1">
    <location>
        <begin position="154"/>
        <end position="167"/>
    </location>
</feature>
<feature type="region of interest" description="Disordered" evidence="1">
    <location>
        <begin position="116"/>
        <end position="241"/>
    </location>
</feature>
<comment type="caution">
    <text evidence="3">The sequence shown here is derived from an EMBL/GenBank/DDBJ whole genome shotgun (WGS) entry which is preliminary data.</text>
</comment>
<feature type="compositionally biased region" description="Low complexity" evidence="1">
    <location>
        <begin position="459"/>
        <end position="471"/>
    </location>
</feature>
<gene>
    <name evidence="3" type="ORF">GCK32_012052</name>
</gene>
<feature type="region of interest" description="Disordered" evidence="1">
    <location>
        <begin position="512"/>
        <end position="580"/>
    </location>
</feature>
<feature type="chain" id="PRO_5042959418" evidence="2">
    <location>
        <begin position="25"/>
        <end position="618"/>
    </location>
</feature>
<feature type="signal peptide" evidence="2">
    <location>
        <begin position="1"/>
        <end position="24"/>
    </location>
</feature>
<keyword evidence="4" id="KW-1185">Reference proteome</keyword>
<feature type="compositionally biased region" description="Basic and acidic residues" evidence="1">
    <location>
        <begin position="520"/>
        <end position="537"/>
    </location>
</feature>
<evidence type="ECO:0000256" key="1">
    <source>
        <dbReference type="SAM" id="MobiDB-lite"/>
    </source>
</evidence>
<keyword evidence="2" id="KW-0732">Signal</keyword>
<feature type="compositionally biased region" description="Polar residues" evidence="1">
    <location>
        <begin position="181"/>
        <end position="196"/>
    </location>
</feature>
<dbReference type="AlphaFoldDB" id="A0AAN8F669"/>
<evidence type="ECO:0000313" key="3">
    <source>
        <dbReference type="EMBL" id="KAK5972997.1"/>
    </source>
</evidence>
<dbReference type="EMBL" id="WIXE01016026">
    <property type="protein sequence ID" value="KAK5972997.1"/>
    <property type="molecule type" value="Genomic_DNA"/>
</dbReference>
<evidence type="ECO:0000256" key="2">
    <source>
        <dbReference type="SAM" id="SignalP"/>
    </source>
</evidence>
<feature type="compositionally biased region" description="Polar residues" evidence="1">
    <location>
        <begin position="417"/>
        <end position="441"/>
    </location>
</feature>
<proteinExistence type="predicted"/>
<name>A0AAN8F669_TRICO</name>